<dbReference type="Gene3D" id="1.10.357.10">
    <property type="entry name" value="Tetracycline Repressor, domain 2"/>
    <property type="match status" value="1"/>
</dbReference>
<dbReference type="PROSITE" id="PS50977">
    <property type="entry name" value="HTH_TETR_2"/>
    <property type="match status" value="1"/>
</dbReference>
<dbReference type="Pfam" id="PF00440">
    <property type="entry name" value="TetR_N"/>
    <property type="match status" value="1"/>
</dbReference>
<evidence type="ECO:0000259" key="6">
    <source>
        <dbReference type="PROSITE" id="PS50977"/>
    </source>
</evidence>
<dbReference type="InterPro" id="IPR009057">
    <property type="entry name" value="Homeodomain-like_sf"/>
</dbReference>
<dbReference type="Proteomes" id="UP000501237">
    <property type="component" value="Chromosome"/>
</dbReference>
<name>A0A679GWC5_9GAMM</name>
<sequence>MWDFSYSPFSCEAPVGMARRTKEEAEETRIQILDAAERVFYDKGVSRASLAEIASDAGVSRGAIYWHFENKVDLFQALCERLRSPLEELARASESERESDPLGRMRQLLVRLLLRLVDDPQSRRITEILQHKCEYTDDLGDLRRRMQAFGIECDQRIARTLANAVGKGQLPADLDCPRAAVAVHAYIDGLQANWLLVPEGLDLEHQAEAMVDALLDMLRFSPALRR</sequence>
<keyword evidence="1" id="KW-0678">Repressor</keyword>
<evidence type="ECO:0000256" key="4">
    <source>
        <dbReference type="ARBA" id="ARBA00023163"/>
    </source>
</evidence>
<accession>A0A679GWC5</accession>
<feature type="DNA-binding region" description="H-T-H motif" evidence="5">
    <location>
        <begin position="49"/>
        <end position="68"/>
    </location>
</feature>
<evidence type="ECO:0000256" key="5">
    <source>
        <dbReference type="PROSITE-ProRule" id="PRU00335"/>
    </source>
</evidence>
<dbReference type="SUPFAM" id="SSF48498">
    <property type="entry name" value="Tetracyclin repressor-like, C-terminal domain"/>
    <property type="match status" value="1"/>
</dbReference>
<proteinExistence type="predicted"/>
<dbReference type="GO" id="GO:0003700">
    <property type="term" value="F:DNA-binding transcription factor activity"/>
    <property type="evidence" value="ECO:0007669"/>
    <property type="project" value="UniProtKB-ARBA"/>
</dbReference>
<dbReference type="InterPro" id="IPR013572">
    <property type="entry name" value="Tscrpt_reg_MAATS_C"/>
</dbReference>
<dbReference type="AlphaFoldDB" id="A0A679GWC5"/>
<dbReference type="Pfam" id="PF08361">
    <property type="entry name" value="TetR_C_2"/>
    <property type="match status" value="1"/>
</dbReference>
<dbReference type="PANTHER" id="PTHR30055:SF240">
    <property type="entry name" value="HTH-TYPE TRANSCRIPTIONAL REGULATOR ACRR"/>
    <property type="match status" value="1"/>
</dbReference>
<dbReference type="PANTHER" id="PTHR30055">
    <property type="entry name" value="HTH-TYPE TRANSCRIPTIONAL REGULATOR RUTR"/>
    <property type="match status" value="1"/>
</dbReference>
<dbReference type="EMBL" id="AP022642">
    <property type="protein sequence ID" value="BCA30977.1"/>
    <property type="molecule type" value="Genomic_DNA"/>
</dbReference>
<feature type="domain" description="HTH tetR-type" evidence="6">
    <location>
        <begin position="26"/>
        <end position="86"/>
    </location>
</feature>
<dbReference type="InterPro" id="IPR036271">
    <property type="entry name" value="Tet_transcr_reg_TetR-rel_C_sf"/>
</dbReference>
<evidence type="ECO:0000256" key="2">
    <source>
        <dbReference type="ARBA" id="ARBA00023015"/>
    </source>
</evidence>
<reference evidence="7 8" key="1">
    <citation type="journal article" date="2020" name="Microbiol. Resour. Announc.">
        <title>Complete genome sequence of Pseudomonas otitidis strain MrB4, isolated from Lake Biwa in Japan.</title>
        <authorList>
            <person name="Miyazaki K."/>
            <person name="Hase E."/>
            <person name="Maruya T."/>
        </authorList>
    </citation>
    <scope>NUCLEOTIDE SEQUENCE [LARGE SCALE GENOMIC DNA]</scope>
    <source>
        <strain evidence="7 8">MrB4</strain>
    </source>
</reference>
<dbReference type="SUPFAM" id="SSF46689">
    <property type="entry name" value="Homeodomain-like"/>
    <property type="match status" value="1"/>
</dbReference>
<dbReference type="FunFam" id="1.10.357.10:FF:000003">
    <property type="entry name" value="HTH-type transcriptional regulator AcrR"/>
    <property type="match status" value="1"/>
</dbReference>
<keyword evidence="4" id="KW-0804">Transcription</keyword>
<dbReference type="InterPro" id="IPR050109">
    <property type="entry name" value="HTH-type_TetR-like_transc_reg"/>
</dbReference>
<dbReference type="KEGG" id="poj:PtoMrB4_49540"/>
<dbReference type="GO" id="GO:0045892">
    <property type="term" value="P:negative regulation of DNA-templated transcription"/>
    <property type="evidence" value="ECO:0007669"/>
    <property type="project" value="UniProtKB-ARBA"/>
</dbReference>
<evidence type="ECO:0000256" key="1">
    <source>
        <dbReference type="ARBA" id="ARBA00022491"/>
    </source>
</evidence>
<dbReference type="GO" id="GO:0000976">
    <property type="term" value="F:transcription cis-regulatory region binding"/>
    <property type="evidence" value="ECO:0007669"/>
    <property type="project" value="TreeGrafter"/>
</dbReference>
<evidence type="ECO:0000256" key="3">
    <source>
        <dbReference type="ARBA" id="ARBA00023125"/>
    </source>
</evidence>
<dbReference type="InterPro" id="IPR023772">
    <property type="entry name" value="DNA-bd_HTH_TetR-type_CS"/>
</dbReference>
<keyword evidence="3 5" id="KW-0238">DNA-binding</keyword>
<evidence type="ECO:0000313" key="7">
    <source>
        <dbReference type="EMBL" id="BCA30977.1"/>
    </source>
</evidence>
<keyword evidence="2" id="KW-0805">Transcription regulation</keyword>
<protein>
    <submittedName>
        <fullName evidence="7">TetR family transcriptional regulator</fullName>
    </submittedName>
</protein>
<dbReference type="InterPro" id="IPR001647">
    <property type="entry name" value="HTH_TetR"/>
</dbReference>
<gene>
    <name evidence="7" type="ORF">PtoMrB4_49540</name>
</gene>
<dbReference type="PROSITE" id="PS01081">
    <property type="entry name" value="HTH_TETR_1"/>
    <property type="match status" value="1"/>
</dbReference>
<organism evidence="7 8">
    <name type="scientific">Metapseudomonas otitidis</name>
    <dbReference type="NCBI Taxonomy" id="319939"/>
    <lineage>
        <taxon>Bacteria</taxon>
        <taxon>Pseudomonadati</taxon>
        <taxon>Pseudomonadota</taxon>
        <taxon>Gammaproteobacteria</taxon>
        <taxon>Pseudomonadales</taxon>
        <taxon>Pseudomonadaceae</taxon>
        <taxon>Metapseudomonas</taxon>
    </lineage>
</organism>
<evidence type="ECO:0000313" key="8">
    <source>
        <dbReference type="Proteomes" id="UP000501237"/>
    </source>
</evidence>
<dbReference type="PRINTS" id="PR00455">
    <property type="entry name" value="HTHTETR"/>
</dbReference>